<dbReference type="InterPro" id="IPR036188">
    <property type="entry name" value="FAD/NAD-bd_sf"/>
</dbReference>
<dbReference type="Pfam" id="PF01266">
    <property type="entry name" value="DAO"/>
    <property type="match status" value="1"/>
</dbReference>
<dbReference type="EMBL" id="BSYJ01000004">
    <property type="protein sequence ID" value="GMG87885.1"/>
    <property type="molecule type" value="Genomic_DNA"/>
</dbReference>
<evidence type="ECO:0000313" key="3">
    <source>
        <dbReference type="EMBL" id="GMG87885.1"/>
    </source>
</evidence>
<protein>
    <submittedName>
        <fullName evidence="3">Glycerol-3-phosphate dehydrogenase/oxidase</fullName>
    </submittedName>
</protein>
<dbReference type="SUPFAM" id="SSF51905">
    <property type="entry name" value="FAD/NAD(P)-binding domain"/>
    <property type="match status" value="1"/>
</dbReference>
<feature type="domain" description="FAD dependent oxidoreductase" evidence="2">
    <location>
        <begin position="10"/>
        <end position="319"/>
    </location>
</feature>
<evidence type="ECO:0000259" key="2">
    <source>
        <dbReference type="Pfam" id="PF01266"/>
    </source>
</evidence>
<dbReference type="Proteomes" id="UP001224392">
    <property type="component" value="Unassembled WGS sequence"/>
</dbReference>
<evidence type="ECO:0000313" key="4">
    <source>
        <dbReference type="Proteomes" id="UP001224392"/>
    </source>
</evidence>
<comment type="caution">
    <text evidence="3">The sequence shown here is derived from an EMBL/GenBank/DDBJ whole genome shotgun (WGS) entry which is preliminary data.</text>
</comment>
<keyword evidence="4" id="KW-1185">Reference proteome</keyword>
<organism evidence="3 4">
    <name type="scientific">Biformimicrobium ophioploci</name>
    <dbReference type="NCBI Taxonomy" id="3036711"/>
    <lineage>
        <taxon>Bacteria</taxon>
        <taxon>Pseudomonadati</taxon>
        <taxon>Pseudomonadota</taxon>
        <taxon>Gammaproteobacteria</taxon>
        <taxon>Cellvibrionales</taxon>
        <taxon>Microbulbiferaceae</taxon>
        <taxon>Biformimicrobium</taxon>
    </lineage>
</organism>
<accession>A0ABQ6M0L4</accession>
<keyword evidence="1" id="KW-0560">Oxidoreductase</keyword>
<reference evidence="3 4" key="1">
    <citation type="submission" date="2023-04" db="EMBL/GenBank/DDBJ databases">
        <title>Marinobulbifer ophiurae gen. nov., sp. Nov., isolate from tissue of brittle star Ophioplocus japonicus.</title>
        <authorList>
            <person name="Kawano K."/>
            <person name="Sawayama S."/>
            <person name="Nakagawa S."/>
        </authorList>
    </citation>
    <scope>NUCLEOTIDE SEQUENCE [LARGE SCALE GENOMIC DNA]</scope>
    <source>
        <strain evidence="3 4">NKW57</strain>
    </source>
</reference>
<gene>
    <name evidence="3" type="ORF">MNKW57_22060</name>
</gene>
<sequence length="404" mass="43830">MAQAETINVDVTVIGGGIAGLWLANILKLKGYSCLLLESEALGSAQTVASQGMIHGGIKYTLGGALSGASEAIADMPELWRQCMAGTGPLDLSGARLLSDHFYLFSSASTTSRMTTFLASKMTRGRVEHVAHRDAPAFFQHPEFSGSLYRLVDLVLDVPSVTEALAAPLAEQCKHVDWDKTRWQVDDSGRASLLFEIDGRELQLSSGQFVLTAGAGNEQMLEALGCESPKTQRRPLHQAMVKHHYPYRFYGHCLGAEKTPRLTISSHPCADDSQVWYLGGSLAEHGVQQSEEELIAAAKRELTDLLPWVDLSGAEWATLRIDRAEPRQLNFARPDKAAAMATDRCPNVIAAWPTKLTLAPNLADEVIGMLEKSNTQKTPLQLGALERLAAPGIAPTPWELAFNG</sequence>
<dbReference type="InterPro" id="IPR006076">
    <property type="entry name" value="FAD-dep_OxRdtase"/>
</dbReference>
<evidence type="ECO:0000256" key="1">
    <source>
        <dbReference type="ARBA" id="ARBA00023002"/>
    </source>
</evidence>
<name>A0ABQ6M0L4_9GAMM</name>
<proteinExistence type="predicted"/>
<dbReference type="Gene3D" id="3.50.50.60">
    <property type="entry name" value="FAD/NAD(P)-binding domain"/>
    <property type="match status" value="1"/>
</dbReference>
<dbReference type="Gene3D" id="3.30.9.10">
    <property type="entry name" value="D-Amino Acid Oxidase, subunit A, domain 2"/>
    <property type="match status" value="1"/>
</dbReference>
<dbReference type="RefSeq" id="WP_285764500.1">
    <property type="nucleotide sequence ID" value="NZ_BSYJ01000004.1"/>
</dbReference>